<sequence>MLGALIVAFQACKNASKKESDFAIVNLAKDDKTFLALKDTAQKYIPEFANSLKLHGSDTANYTFIAKSDFEENGTHEHMWSRLYTIDNDVLKGELIDSAFNLKRIKLYDKVEIKLKEVEDWIIYDNVHKQKLGGYSEKYLEGKQ</sequence>
<feature type="domain" description="DUF2314" evidence="1">
    <location>
        <begin position="63"/>
        <end position="140"/>
    </location>
</feature>
<dbReference type="AlphaFoldDB" id="A0A917J743"/>
<reference evidence="2" key="1">
    <citation type="journal article" date="2014" name="Int. J. Syst. Evol. Microbiol.">
        <title>Complete genome sequence of Corynebacterium casei LMG S-19264T (=DSM 44701T), isolated from a smear-ripened cheese.</title>
        <authorList>
            <consortium name="US DOE Joint Genome Institute (JGI-PGF)"/>
            <person name="Walter F."/>
            <person name="Albersmeier A."/>
            <person name="Kalinowski J."/>
            <person name="Ruckert C."/>
        </authorList>
    </citation>
    <scope>NUCLEOTIDE SEQUENCE</scope>
    <source>
        <strain evidence="2">CCM 8711</strain>
    </source>
</reference>
<comment type="caution">
    <text evidence="2">The sequence shown here is derived from an EMBL/GenBank/DDBJ whole genome shotgun (WGS) entry which is preliminary data.</text>
</comment>
<organism evidence="2 3">
    <name type="scientific">Mucilaginibacter galii</name>
    <dbReference type="NCBI Taxonomy" id="2005073"/>
    <lineage>
        <taxon>Bacteria</taxon>
        <taxon>Pseudomonadati</taxon>
        <taxon>Bacteroidota</taxon>
        <taxon>Sphingobacteriia</taxon>
        <taxon>Sphingobacteriales</taxon>
        <taxon>Sphingobacteriaceae</taxon>
        <taxon>Mucilaginibacter</taxon>
    </lineage>
</organism>
<dbReference type="EMBL" id="BMDO01000001">
    <property type="protein sequence ID" value="GGI49302.1"/>
    <property type="molecule type" value="Genomic_DNA"/>
</dbReference>
<proteinExistence type="predicted"/>
<keyword evidence="3" id="KW-1185">Reference proteome</keyword>
<dbReference type="Pfam" id="PF10077">
    <property type="entry name" value="DUF2314"/>
    <property type="match status" value="1"/>
</dbReference>
<evidence type="ECO:0000259" key="1">
    <source>
        <dbReference type="Pfam" id="PF10077"/>
    </source>
</evidence>
<evidence type="ECO:0000313" key="3">
    <source>
        <dbReference type="Proteomes" id="UP000662074"/>
    </source>
</evidence>
<reference evidence="2" key="2">
    <citation type="submission" date="2020-09" db="EMBL/GenBank/DDBJ databases">
        <authorList>
            <person name="Sun Q."/>
            <person name="Sedlacek I."/>
        </authorList>
    </citation>
    <scope>NUCLEOTIDE SEQUENCE</scope>
    <source>
        <strain evidence="2">CCM 8711</strain>
    </source>
</reference>
<dbReference type="InterPro" id="IPR018756">
    <property type="entry name" value="DUF2314"/>
</dbReference>
<protein>
    <recommendedName>
        <fullName evidence="1">DUF2314 domain-containing protein</fullName>
    </recommendedName>
</protein>
<gene>
    <name evidence="2" type="ORF">GCM10011425_05140</name>
</gene>
<name>A0A917J743_9SPHI</name>
<evidence type="ECO:0000313" key="2">
    <source>
        <dbReference type="EMBL" id="GGI49302.1"/>
    </source>
</evidence>
<dbReference type="Proteomes" id="UP000662074">
    <property type="component" value="Unassembled WGS sequence"/>
</dbReference>
<accession>A0A917J743</accession>